<accession>A0A8J7LKB0</accession>
<gene>
    <name evidence="2" type="ORF">H1D41_00985</name>
</gene>
<feature type="transmembrane region" description="Helical" evidence="1">
    <location>
        <begin position="86"/>
        <end position="106"/>
    </location>
</feature>
<dbReference type="RefSeq" id="WP_228847157.1">
    <property type="nucleotide sequence ID" value="NZ_JADCKQ010000001.1"/>
</dbReference>
<evidence type="ECO:0000313" key="3">
    <source>
        <dbReference type="Proteomes" id="UP000640583"/>
    </source>
</evidence>
<keyword evidence="1" id="KW-1133">Transmembrane helix</keyword>
<dbReference type="AlphaFoldDB" id="A0A8J7LKB0"/>
<evidence type="ECO:0000313" key="2">
    <source>
        <dbReference type="EMBL" id="MBI1492204.1"/>
    </source>
</evidence>
<comment type="caution">
    <text evidence="2">The sequence shown here is derived from an EMBL/GenBank/DDBJ whole genome shotgun (WGS) entry which is preliminary data.</text>
</comment>
<keyword evidence="1" id="KW-0472">Membrane</keyword>
<keyword evidence="1" id="KW-0812">Transmembrane</keyword>
<evidence type="ECO:0000256" key="1">
    <source>
        <dbReference type="SAM" id="Phobius"/>
    </source>
</evidence>
<feature type="transmembrane region" description="Helical" evidence="1">
    <location>
        <begin position="154"/>
        <end position="173"/>
    </location>
</feature>
<dbReference type="EMBL" id="JADCKQ010000001">
    <property type="protein sequence ID" value="MBI1492204.1"/>
    <property type="molecule type" value="Genomic_DNA"/>
</dbReference>
<feature type="transmembrane region" description="Helical" evidence="1">
    <location>
        <begin position="112"/>
        <end position="133"/>
    </location>
</feature>
<name>A0A8J7LKB0_9RHOB</name>
<reference evidence="2" key="1">
    <citation type="submission" date="2020-10" db="EMBL/GenBank/DDBJ databases">
        <title>Paenihalocynthiibacter styelae gen. nov., sp. nov., isolated from stalked sea squirt Styela clava.</title>
        <authorList>
            <person name="Kim Y.-O."/>
            <person name="Yoon J.-H."/>
        </authorList>
    </citation>
    <scope>NUCLEOTIDE SEQUENCE</scope>
    <source>
        <strain evidence="2">MYP1-1</strain>
    </source>
</reference>
<sequence length="183" mass="21224">MDIYDSVFELIDMRSFSNLWYWIVLAVMWSSASHWVLGVPYDVVQRARNQLNNGQSDQSRDALNDLEDLVRLNINRMTYISDLSGLWLMSFLFFLLSSLFTLGFVYRLEFSQALFLLLFPLSVVILLTVRKALEIHRDSPARADLINHLGRLRFQTQLIGMFSILVTSMWGMYQNISAMVLGI</sequence>
<proteinExistence type="predicted"/>
<organism evidence="2 3">
    <name type="scientific">Halocynthiibacter styelae</name>
    <dbReference type="NCBI Taxonomy" id="2761955"/>
    <lineage>
        <taxon>Bacteria</taxon>
        <taxon>Pseudomonadati</taxon>
        <taxon>Pseudomonadota</taxon>
        <taxon>Alphaproteobacteria</taxon>
        <taxon>Rhodobacterales</taxon>
        <taxon>Paracoccaceae</taxon>
        <taxon>Halocynthiibacter</taxon>
    </lineage>
</organism>
<dbReference type="Proteomes" id="UP000640583">
    <property type="component" value="Unassembled WGS sequence"/>
</dbReference>
<protein>
    <submittedName>
        <fullName evidence="2">Component of SufBCD complex</fullName>
    </submittedName>
</protein>
<keyword evidence="3" id="KW-1185">Reference proteome</keyword>
<feature type="transmembrane region" description="Helical" evidence="1">
    <location>
        <begin position="20"/>
        <end position="41"/>
    </location>
</feature>